<evidence type="ECO:0000313" key="3">
    <source>
        <dbReference type="Proteomes" id="UP000067626"/>
    </source>
</evidence>
<dbReference type="Proteomes" id="UP000067626">
    <property type="component" value="Chromosome"/>
</dbReference>
<protein>
    <recommendedName>
        <fullName evidence="4">Secreted protein</fullName>
    </recommendedName>
</protein>
<evidence type="ECO:0000313" key="2">
    <source>
        <dbReference type="EMBL" id="AKT38732.1"/>
    </source>
</evidence>
<evidence type="ECO:0008006" key="4">
    <source>
        <dbReference type="Google" id="ProtNLM"/>
    </source>
</evidence>
<dbReference type="EMBL" id="CP012159">
    <property type="protein sequence ID" value="AKT38732.1"/>
    <property type="molecule type" value="Genomic_DNA"/>
</dbReference>
<organism evidence="2 3">
    <name type="scientific">Chondromyces crocatus</name>
    <dbReference type="NCBI Taxonomy" id="52"/>
    <lineage>
        <taxon>Bacteria</taxon>
        <taxon>Pseudomonadati</taxon>
        <taxon>Myxococcota</taxon>
        <taxon>Polyangia</taxon>
        <taxon>Polyangiales</taxon>
        <taxon>Polyangiaceae</taxon>
        <taxon>Chondromyces</taxon>
    </lineage>
</organism>
<keyword evidence="3" id="KW-1185">Reference proteome</keyword>
<feature type="signal peptide" evidence="1">
    <location>
        <begin position="1"/>
        <end position="25"/>
    </location>
</feature>
<accession>A0A0K1EDG7</accession>
<dbReference type="AlphaFoldDB" id="A0A0K1EDG7"/>
<sequence length="168" mass="17535">MKLAWAWMSVATGALLMGGWGSVAAGQDGSKAVQEVPAAAVAEACGQEMVSWAYDAERQVLALSDGSVQLNCCGQRSMQVERVDNVIEITERDRPDEGGRCASSCTFDLGTSVTQVAPGSVFVKLLRDVTDENGSPVLVWQGSLDLAQGTGQVAMEDAAPGPCQVAAR</sequence>
<evidence type="ECO:0000256" key="1">
    <source>
        <dbReference type="SAM" id="SignalP"/>
    </source>
</evidence>
<gene>
    <name evidence="2" type="ORF">CMC5_028760</name>
</gene>
<name>A0A0K1EDG7_CHOCO</name>
<proteinExistence type="predicted"/>
<feature type="chain" id="PRO_5005459252" description="Secreted protein" evidence="1">
    <location>
        <begin position="26"/>
        <end position="168"/>
    </location>
</feature>
<dbReference type="KEGG" id="ccro:CMC5_028760"/>
<keyword evidence="1" id="KW-0732">Signal</keyword>
<reference evidence="2 3" key="1">
    <citation type="submission" date="2015-07" db="EMBL/GenBank/DDBJ databases">
        <title>Genome analysis of myxobacterium Chondromyces crocatus Cm c5 reveals a high potential for natural compound synthesis and the genetic basis for the loss of fruiting body formation.</title>
        <authorList>
            <person name="Zaburannyi N."/>
            <person name="Bunk B."/>
            <person name="Maier J."/>
            <person name="Overmann J."/>
            <person name="Mueller R."/>
        </authorList>
    </citation>
    <scope>NUCLEOTIDE SEQUENCE [LARGE SCALE GENOMIC DNA]</scope>
    <source>
        <strain evidence="2 3">Cm c5</strain>
    </source>
</reference>